<keyword evidence="1" id="KW-1015">Disulfide bond</keyword>
<accession>A0AAW9RV13</accession>
<proteinExistence type="predicted"/>
<evidence type="ECO:0000313" key="5">
    <source>
        <dbReference type="EMBL" id="MEN7548624.1"/>
    </source>
</evidence>
<dbReference type="CDD" id="cd00190">
    <property type="entry name" value="Tryp_SPc"/>
    <property type="match status" value="1"/>
</dbReference>
<dbReference type="PROSITE" id="PS50853">
    <property type="entry name" value="FN3"/>
    <property type="match status" value="1"/>
</dbReference>
<dbReference type="PROSITE" id="PS00135">
    <property type="entry name" value="TRYPSIN_SER"/>
    <property type="match status" value="1"/>
</dbReference>
<evidence type="ECO:0000259" key="4">
    <source>
        <dbReference type="PROSITE" id="PS50853"/>
    </source>
</evidence>
<dbReference type="SUPFAM" id="SSF50494">
    <property type="entry name" value="Trypsin-like serine proteases"/>
    <property type="match status" value="1"/>
</dbReference>
<dbReference type="GO" id="GO:0006508">
    <property type="term" value="P:proteolysis"/>
    <property type="evidence" value="ECO:0007669"/>
    <property type="project" value="UniProtKB-KW"/>
</dbReference>
<dbReference type="PANTHER" id="PTHR24252">
    <property type="entry name" value="ACROSIN-RELATED"/>
    <property type="match status" value="1"/>
</dbReference>
<dbReference type="FunFam" id="2.40.10.10:FF:000068">
    <property type="entry name" value="transmembrane protease serine 2"/>
    <property type="match status" value="1"/>
</dbReference>
<organism evidence="5 6">
    <name type="scientific">Rapidithrix thailandica</name>
    <dbReference type="NCBI Taxonomy" id="413964"/>
    <lineage>
        <taxon>Bacteria</taxon>
        <taxon>Pseudomonadati</taxon>
        <taxon>Bacteroidota</taxon>
        <taxon>Cytophagia</taxon>
        <taxon>Cytophagales</taxon>
        <taxon>Flammeovirgaceae</taxon>
        <taxon>Rapidithrix</taxon>
    </lineage>
</organism>
<dbReference type="PRINTS" id="PR00722">
    <property type="entry name" value="CHYMOTRYPSIN"/>
</dbReference>
<dbReference type="PROSITE" id="PS00134">
    <property type="entry name" value="TRYPSIN_HIS"/>
    <property type="match status" value="1"/>
</dbReference>
<keyword evidence="2 5" id="KW-0645">Protease</keyword>
<dbReference type="InterPro" id="IPR009003">
    <property type="entry name" value="Peptidase_S1_PA"/>
</dbReference>
<dbReference type="Proteomes" id="UP001403385">
    <property type="component" value="Unassembled WGS sequence"/>
</dbReference>
<dbReference type="InterPro" id="IPR018114">
    <property type="entry name" value="TRYPSIN_HIS"/>
</dbReference>
<dbReference type="Pfam" id="PF18962">
    <property type="entry name" value="Por_Secre_tail"/>
    <property type="match status" value="1"/>
</dbReference>
<dbReference type="InterPro" id="IPR026444">
    <property type="entry name" value="Secre_tail"/>
</dbReference>
<gene>
    <name evidence="5" type="ORF">AAG747_11930</name>
</gene>
<name>A0AAW9RV13_9BACT</name>
<dbReference type="GO" id="GO:0004252">
    <property type="term" value="F:serine-type endopeptidase activity"/>
    <property type="evidence" value="ECO:0007669"/>
    <property type="project" value="InterPro"/>
</dbReference>
<dbReference type="SUPFAM" id="SSF49265">
    <property type="entry name" value="Fibronectin type III"/>
    <property type="match status" value="1"/>
</dbReference>
<dbReference type="FunFam" id="2.40.10.10:FF:000002">
    <property type="entry name" value="Transmembrane protease serine"/>
    <property type="match status" value="1"/>
</dbReference>
<dbReference type="Pfam" id="PF00089">
    <property type="entry name" value="Trypsin"/>
    <property type="match status" value="1"/>
</dbReference>
<comment type="caution">
    <text evidence="5">The sequence shown here is derived from an EMBL/GenBank/DDBJ whole genome shotgun (WGS) entry which is preliminary data.</text>
</comment>
<reference evidence="5 6" key="1">
    <citation type="submission" date="2024-04" db="EMBL/GenBank/DDBJ databases">
        <title>Novel genus in family Flammeovirgaceae.</title>
        <authorList>
            <person name="Nguyen T.H."/>
            <person name="Vuong T.Q."/>
            <person name="Le H."/>
            <person name="Kim S.-G."/>
        </authorList>
    </citation>
    <scope>NUCLEOTIDE SEQUENCE [LARGE SCALE GENOMIC DNA]</scope>
    <source>
        <strain evidence="5 6">JCM 23209</strain>
    </source>
</reference>
<dbReference type="Gene3D" id="2.60.40.10">
    <property type="entry name" value="Immunoglobulins"/>
    <property type="match status" value="1"/>
</dbReference>
<dbReference type="AlphaFoldDB" id="A0AAW9RV13"/>
<dbReference type="PROSITE" id="PS50240">
    <property type="entry name" value="TRYPSIN_DOM"/>
    <property type="match status" value="1"/>
</dbReference>
<dbReference type="InterPro" id="IPR001314">
    <property type="entry name" value="Peptidase_S1A"/>
</dbReference>
<keyword evidence="6" id="KW-1185">Reference proteome</keyword>
<dbReference type="NCBIfam" id="TIGR04183">
    <property type="entry name" value="Por_Secre_tail"/>
    <property type="match status" value="1"/>
</dbReference>
<dbReference type="PANTHER" id="PTHR24252:SF10">
    <property type="entry name" value="SERINE PROTEASE 56"/>
    <property type="match status" value="1"/>
</dbReference>
<evidence type="ECO:0000259" key="3">
    <source>
        <dbReference type="PROSITE" id="PS50240"/>
    </source>
</evidence>
<protein>
    <submittedName>
        <fullName evidence="5">Trypsin-like serine protease</fullName>
        <ecNumber evidence="5">3.4.21.-</ecNumber>
    </submittedName>
</protein>
<dbReference type="SMART" id="SM00020">
    <property type="entry name" value="Tryp_SPc"/>
    <property type="match status" value="1"/>
</dbReference>
<dbReference type="EC" id="3.4.21.-" evidence="5"/>
<dbReference type="EMBL" id="JBDKWZ010000006">
    <property type="protein sequence ID" value="MEN7548624.1"/>
    <property type="molecule type" value="Genomic_DNA"/>
</dbReference>
<dbReference type="CDD" id="cd00063">
    <property type="entry name" value="FN3"/>
    <property type="match status" value="1"/>
</dbReference>
<dbReference type="InterPro" id="IPR033116">
    <property type="entry name" value="TRYPSIN_SER"/>
</dbReference>
<evidence type="ECO:0000256" key="1">
    <source>
        <dbReference type="ARBA" id="ARBA00023157"/>
    </source>
</evidence>
<feature type="domain" description="Peptidase S1" evidence="3">
    <location>
        <begin position="3"/>
        <end position="247"/>
    </location>
</feature>
<dbReference type="InterPro" id="IPR013783">
    <property type="entry name" value="Ig-like_fold"/>
</dbReference>
<sequence>MTIVGGSEANIQDFPYQVALLDMNNGERLHCGGAILTKRFVLTAAHCLEGRDPGSLQVLIGQSKLSATEGQRFAIKRWVSQPFNPVTNEYDLAILELATPLDFTTQALTAQPIPVFSLAEEQLGLTNEGVWATISGWGAMQFGTGIASNQLRQAQVPVVANEKVAGWLDDEGITSKIFPHMLAAGKEEGGVDACQGDSGGPLVVNDAAGRKKLAGITSWGIGCGEARKPGIYTRVAHFEQWIYENAPVFPGLLISEVATPQATNGTVNYLEIANTGEETVNLDRVVLQIEDEEIPLSGEVLPGNVFLLANVSDATFFKDKLPDKIHPSLVFTGQERLAIRDTLTLRTIDQLGENALAYWHFKEKAIVRKSFVTSGNWGFFQENKFYEWTVEAQFNSPGVHITQAPEYDLEITNVEIPGALQEVEVTVCQDSVPLQLQVKNTGTQTVSSFIVNIKEKGVENSFWQVPVTFNAGVGLSPKALAEVDLSEHGFRFLANLGTEYTLEFSMSEVEGSADEVELNSHAEFQFTTSEQEGNSIRLSIQTDNFPEETSWAIKNEQGDVLFRGEAQGGSNGIWQAAYCLPSACYVLEVYDAFGDGIQGGSIHIENEDGFLLGKFDEKFRDQTQVTFCTQIHEVDAAIHLKEPDVVYQCKDSESISPVLEVWNVGKETIHQLQFLLSIGNEHYQETWSGTLPNGEKTQITLGAFNVAGWTGKTEKLKVKVNRVNAKEDTNLSNNTDSQLLDFSGNPVQLQIQSDEFASETFWELFSQQGVSLVQGGFYEDAPGSRLLNEGLCLPEGCFLLELTDVFDDGIDGGYFQVMDQWGNIKVDSGSFESRVQLPFCLPFAISQPANFQASVQAGHKVALSWEYTGPEIDGFQLFRSEKESGAFELLNTVNANTFSFEDGAASANTYFVYKIRAFKENLYSNYSNAEEVFTQPLGMQDEWNEKVKIYPNPTAGMVTVDLSGVHAMNLILYDLQGKVKPFKGLSGSLKEVIQLDLKGFPTGVYLLKVVTEEGVGVKRIAVLNKE</sequence>
<keyword evidence="2 5" id="KW-0378">Hydrolase</keyword>
<keyword evidence="2" id="KW-0720">Serine protease</keyword>
<evidence type="ECO:0000256" key="2">
    <source>
        <dbReference type="RuleBase" id="RU363034"/>
    </source>
</evidence>
<evidence type="ECO:0000313" key="6">
    <source>
        <dbReference type="Proteomes" id="UP001403385"/>
    </source>
</evidence>
<feature type="domain" description="Fibronectin type-III" evidence="4">
    <location>
        <begin position="847"/>
        <end position="937"/>
    </location>
</feature>
<dbReference type="InterPro" id="IPR003961">
    <property type="entry name" value="FN3_dom"/>
</dbReference>
<dbReference type="InterPro" id="IPR001254">
    <property type="entry name" value="Trypsin_dom"/>
</dbReference>
<dbReference type="Gene3D" id="2.40.10.10">
    <property type="entry name" value="Trypsin-like serine proteases"/>
    <property type="match status" value="1"/>
</dbReference>
<dbReference type="InterPro" id="IPR043504">
    <property type="entry name" value="Peptidase_S1_PA_chymotrypsin"/>
</dbReference>
<dbReference type="InterPro" id="IPR036116">
    <property type="entry name" value="FN3_sf"/>
</dbReference>